<evidence type="ECO:0000256" key="6">
    <source>
        <dbReference type="ARBA" id="ARBA00023034"/>
    </source>
</evidence>
<gene>
    <name evidence="9" type="ORF">DPX16_4459</name>
</gene>
<dbReference type="GO" id="GO:0006890">
    <property type="term" value="P:retrograde vesicle-mediated transport, Golgi to endoplasmic reticulum"/>
    <property type="evidence" value="ECO:0007669"/>
    <property type="project" value="TreeGrafter"/>
</dbReference>
<keyword evidence="10" id="KW-1185">Reference proteome</keyword>
<evidence type="ECO:0000256" key="2">
    <source>
        <dbReference type="ARBA" id="ARBA00005831"/>
    </source>
</evidence>
<proteinExistence type="inferred from homology"/>
<dbReference type="AlphaFoldDB" id="A0A3N0XH75"/>
<dbReference type="Pfam" id="PF10191">
    <property type="entry name" value="COG7"/>
    <property type="match status" value="2"/>
</dbReference>
<dbReference type="GO" id="GO:0000139">
    <property type="term" value="C:Golgi membrane"/>
    <property type="evidence" value="ECO:0007669"/>
    <property type="project" value="UniProtKB-SubCell"/>
</dbReference>
<protein>
    <recommendedName>
        <fullName evidence="3">Conserved oligomeric Golgi complex subunit 7</fullName>
    </recommendedName>
    <alternativeName>
        <fullName evidence="8">Component of oligomeric Golgi complex 7</fullName>
    </alternativeName>
</protein>
<comment type="similarity">
    <text evidence="2">Belongs to the COG7 family.</text>
</comment>
<dbReference type="GO" id="GO:0007030">
    <property type="term" value="P:Golgi organization"/>
    <property type="evidence" value="ECO:0007669"/>
    <property type="project" value="TreeGrafter"/>
</dbReference>
<keyword evidence="6" id="KW-0333">Golgi apparatus</keyword>
<dbReference type="Proteomes" id="UP000281406">
    <property type="component" value="Unassembled WGS sequence"/>
</dbReference>
<accession>A0A3N0XH75</accession>
<dbReference type="InterPro" id="IPR019335">
    <property type="entry name" value="COG7"/>
</dbReference>
<organism evidence="9 10">
    <name type="scientific">Anabarilius grahami</name>
    <name type="common">Kanglang fish</name>
    <name type="synonym">Barilius grahami</name>
    <dbReference type="NCBI Taxonomy" id="495550"/>
    <lineage>
        <taxon>Eukaryota</taxon>
        <taxon>Metazoa</taxon>
        <taxon>Chordata</taxon>
        <taxon>Craniata</taxon>
        <taxon>Vertebrata</taxon>
        <taxon>Euteleostomi</taxon>
        <taxon>Actinopterygii</taxon>
        <taxon>Neopterygii</taxon>
        <taxon>Teleostei</taxon>
        <taxon>Ostariophysi</taxon>
        <taxon>Cypriniformes</taxon>
        <taxon>Xenocyprididae</taxon>
        <taxon>Xenocypridinae</taxon>
        <taxon>Xenocypridinae incertae sedis</taxon>
        <taxon>Anabarilius</taxon>
    </lineage>
</organism>
<dbReference type="PANTHER" id="PTHR21443">
    <property type="entry name" value="CONSERVED OLIGOMERIC GOLGI COMPLEX COMPONENT 7"/>
    <property type="match status" value="1"/>
</dbReference>
<dbReference type="EMBL" id="RJVU01075378">
    <property type="protein sequence ID" value="ROI16425.1"/>
    <property type="molecule type" value="Genomic_DNA"/>
</dbReference>
<keyword evidence="5" id="KW-0653">Protein transport</keyword>
<dbReference type="PANTHER" id="PTHR21443:SF0">
    <property type="entry name" value="CONSERVED OLIGOMERIC GOLGI COMPLEX SUBUNIT 7"/>
    <property type="match status" value="1"/>
</dbReference>
<comment type="subcellular location">
    <subcellularLocation>
        <location evidence="1">Golgi apparatus membrane</location>
        <topology evidence="1">Peripheral membrane protein</topology>
    </subcellularLocation>
</comment>
<name>A0A3N0XH75_ANAGA</name>
<evidence type="ECO:0000256" key="1">
    <source>
        <dbReference type="ARBA" id="ARBA00004395"/>
    </source>
</evidence>
<evidence type="ECO:0000256" key="5">
    <source>
        <dbReference type="ARBA" id="ARBA00022927"/>
    </source>
</evidence>
<keyword evidence="7" id="KW-0472">Membrane</keyword>
<evidence type="ECO:0000313" key="9">
    <source>
        <dbReference type="EMBL" id="ROI16425.1"/>
    </source>
</evidence>
<comment type="caution">
    <text evidence="9">The sequence shown here is derived from an EMBL/GenBank/DDBJ whole genome shotgun (WGS) entry which is preliminary data.</text>
</comment>
<evidence type="ECO:0000256" key="4">
    <source>
        <dbReference type="ARBA" id="ARBA00022448"/>
    </source>
</evidence>
<dbReference type="GO" id="GO:0017119">
    <property type="term" value="C:Golgi transport complex"/>
    <property type="evidence" value="ECO:0007669"/>
    <property type="project" value="InterPro"/>
</dbReference>
<reference evidence="9 10" key="1">
    <citation type="submission" date="2018-10" db="EMBL/GenBank/DDBJ databases">
        <title>Genome assembly for a Yunnan-Guizhou Plateau 3E fish, Anabarilius grahami (Regan), and its evolutionary and genetic applications.</title>
        <authorList>
            <person name="Jiang W."/>
        </authorList>
    </citation>
    <scope>NUCLEOTIDE SEQUENCE [LARGE SCALE GENOMIC DNA]</scope>
    <source>
        <strain evidence="9">AG-KIZ</strain>
        <tissue evidence="9">Muscle</tissue>
    </source>
</reference>
<evidence type="ECO:0000256" key="7">
    <source>
        <dbReference type="ARBA" id="ARBA00023136"/>
    </source>
</evidence>
<dbReference type="GO" id="GO:0006886">
    <property type="term" value="P:intracellular protein transport"/>
    <property type="evidence" value="ECO:0007669"/>
    <property type="project" value="InterPro"/>
</dbReference>
<evidence type="ECO:0000256" key="3">
    <source>
        <dbReference type="ARBA" id="ARBA00020984"/>
    </source>
</evidence>
<evidence type="ECO:0000313" key="10">
    <source>
        <dbReference type="Proteomes" id="UP000281406"/>
    </source>
</evidence>
<sequence>MDFSKFLAEDFDVKDWVNGAFKVAQKDAPGKTDAHASTLVMKLQLFIQEEKGTGNSSLLAETRSALTRLNQQANQLAFDSVFLQIKQQLFLLNKPEIGQYIMSLPLHLEPFVTQEDPALELALHTGKLPYPPEQGDDVPELENTADYWLGSIARATMQTYCDVILQLPELSLHATKQLATDIGDIIVTSWHHYHQQ</sequence>
<evidence type="ECO:0000256" key="8">
    <source>
        <dbReference type="ARBA" id="ARBA00031345"/>
    </source>
</evidence>
<dbReference type="OrthoDB" id="245173at2759"/>
<keyword evidence="4" id="KW-0813">Transport</keyword>